<dbReference type="InterPro" id="IPR036388">
    <property type="entry name" value="WH-like_DNA-bd_sf"/>
</dbReference>
<evidence type="ECO:0000259" key="4">
    <source>
        <dbReference type="PROSITE" id="PS50956"/>
    </source>
</evidence>
<dbReference type="Pfam" id="PF01037">
    <property type="entry name" value="AsnC_trans_reg"/>
    <property type="match status" value="1"/>
</dbReference>
<keyword evidence="1" id="KW-0805">Transcription regulation</keyword>
<evidence type="ECO:0000313" key="5">
    <source>
        <dbReference type="EMBL" id="EHJ59863.1"/>
    </source>
</evidence>
<dbReference type="AlphaFoldDB" id="G6EFT5"/>
<dbReference type="InterPro" id="IPR036390">
    <property type="entry name" value="WH_DNA-bd_sf"/>
</dbReference>
<keyword evidence="6" id="KW-1185">Reference proteome</keyword>
<dbReference type="PATRIC" id="fig|1088721.3.peg.3162"/>
<feature type="domain" description="HTH asnC-type" evidence="4">
    <location>
        <begin position="4"/>
        <end position="65"/>
    </location>
</feature>
<evidence type="ECO:0000256" key="3">
    <source>
        <dbReference type="ARBA" id="ARBA00023163"/>
    </source>
</evidence>
<dbReference type="InterPro" id="IPR011991">
    <property type="entry name" value="ArsR-like_HTH"/>
</dbReference>
<keyword evidence="2" id="KW-0238">DNA-binding</keyword>
<dbReference type="GO" id="GO:0006355">
    <property type="term" value="P:regulation of DNA-templated transcription"/>
    <property type="evidence" value="ECO:0007669"/>
    <property type="project" value="UniProtKB-ARBA"/>
</dbReference>
<dbReference type="Proteomes" id="UP000004030">
    <property type="component" value="Unassembled WGS sequence"/>
</dbReference>
<dbReference type="Gene3D" id="1.10.10.10">
    <property type="entry name" value="Winged helix-like DNA-binding domain superfamily/Winged helix DNA-binding domain"/>
    <property type="match status" value="1"/>
</dbReference>
<dbReference type="InterPro" id="IPR019888">
    <property type="entry name" value="Tscrpt_reg_AsnC-like"/>
</dbReference>
<dbReference type="InterPro" id="IPR000485">
    <property type="entry name" value="AsnC-type_HTH_dom"/>
</dbReference>
<comment type="caution">
    <text evidence="5">The sequence shown here is derived from an EMBL/GenBank/DDBJ whole genome shotgun (WGS) entry which is preliminary data.</text>
</comment>
<dbReference type="SMART" id="SM00344">
    <property type="entry name" value="HTH_ASNC"/>
    <property type="match status" value="1"/>
</dbReference>
<dbReference type="InterPro" id="IPR011008">
    <property type="entry name" value="Dimeric_a/b-barrel"/>
</dbReference>
<evidence type="ECO:0000256" key="1">
    <source>
        <dbReference type="ARBA" id="ARBA00023015"/>
    </source>
</evidence>
<dbReference type="PANTHER" id="PTHR30154">
    <property type="entry name" value="LEUCINE-RESPONSIVE REGULATORY PROTEIN"/>
    <property type="match status" value="1"/>
</dbReference>
<dbReference type="EMBL" id="AGFM01000053">
    <property type="protein sequence ID" value="EHJ59863.1"/>
    <property type="molecule type" value="Genomic_DNA"/>
</dbReference>
<dbReference type="Pfam" id="PF13412">
    <property type="entry name" value="HTH_24"/>
    <property type="match status" value="1"/>
</dbReference>
<name>G6EFT5_9SPHN</name>
<evidence type="ECO:0000313" key="6">
    <source>
        <dbReference type="Proteomes" id="UP000004030"/>
    </source>
</evidence>
<keyword evidence="3" id="KW-0804">Transcription</keyword>
<protein>
    <submittedName>
        <fullName evidence="5">AsnC family transcriptional regulator</fullName>
    </submittedName>
</protein>
<dbReference type="CDD" id="cd00090">
    <property type="entry name" value="HTH_ARSR"/>
    <property type="match status" value="1"/>
</dbReference>
<proteinExistence type="predicted"/>
<dbReference type="GO" id="GO:0043200">
    <property type="term" value="P:response to amino acid"/>
    <property type="evidence" value="ECO:0007669"/>
    <property type="project" value="TreeGrafter"/>
</dbReference>
<dbReference type="SUPFAM" id="SSF46785">
    <property type="entry name" value="Winged helix' DNA-binding domain"/>
    <property type="match status" value="1"/>
</dbReference>
<dbReference type="OrthoDB" id="9802341at2"/>
<dbReference type="SUPFAM" id="SSF54909">
    <property type="entry name" value="Dimeric alpha+beta barrel"/>
    <property type="match status" value="1"/>
</dbReference>
<dbReference type="PRINTS" id="PR00033">
    <property type="entry name" value="HTHASNC"/>
</dbReference>
<dbReference type="RefSeq" id="WP_007014114.1">
    <property type="nucleotide sequence ID" value="NZ_AGFM01000053.1"/>
</dbReference>
<dbReference type="GO" id="GO:0005829">
    <property type="term" value="C:cytosol"/>
    <property type="evidence" value="ECO:0007669"/>
    <property type="project" value="TreeGrafter"/>
</dbReference>
<dbReference type="Gene3D" id="3.30.70.920">
    <property type="match status" value="1"/>
</dbReference>
<evidence type="ECO:0000256" key="2">
    <source>
        <dbReference type="ARBA" id="ARBA00023125"/>
    </source>
</evidence>
<accession>G6EFT5</accession>
<sequence length="162" mass="18375">MEKLDRIDFKILSFLQEHGRVTNVGLADAVGLSTSPCLCRVKRLENLGYIKSYGARIALELLGEHLMVFTEVTLTGHRTSNFKRFLDHVREVREIVECHHVTGGYDYLLKVVARSVSHYQKVMEILLESEAGIGKYSCYIVLDSPIVRESYPIDQLFASNPS</sequence>
<gene>
    <name evidence="5" type="ORF">NSU_3206</name>
</gene>
<dbReference type="GO" id="GO:0043565">
    <property type="term" value="F:sequence-specific DNA binding"/>
    <property type="evidence" value="ECO:0007669"/>
    <property type="project" value="InterPro"/>
</dbReference>
<dbReference type="PROSITE" id="PS50956">
    <property type="entry name" value="HTH_ASNC_2"/>
    <property type="match status" value="1"/>
</dbReference>
<dbReference type="eggNOG" id="COG1522">
    <property type="taxonomic scope" value="Bacteria"/>
</dbReference>
<dbReference type="PANTHER" id="PTHR30154:SF34">
    <property type="entry name" value="TRANSCRIPTIONAL REGULATOR AZLB"/>
    <property type="match status" value="1"/>
</dbReference>
<organism evidence="5 6">
    <name type="scientific">Novosphingobium pentaromativorans US6-1</name>
    <dbReference type="NCBI Taxonomy" id="1088721"/>
    <lineage>
        <taxon>Bacteria</taxon>
        <taxon>Pseudomonadati</taxon>
        <taxon>Pseudomonadota</taxon>
        <taxon>Alphaproteobacteria</taxon>
        <taxon>Sphingomonadales</taxon>
        <taxon>Sphingomonadaceae</taxon>
        <taxon>Novosphingobium</taxon>
    </lineage>
</organism>
<dbReference type="InterPro" id="IPR019887">
    <property type="entry name" value="Tscrpt_reg_AsnC/Lrp_C"/>
</dbReference>
<reference evidence="5 6" key="1">
    <citation type="journal article" date="2012" name="J. Bacteriol.">
        <title>Genome sequence of benzo(a)pyrene-degrading bacterium Novosphingobium pentaromativorans US6-1.</title>
        <authorList>
            <person name="Luo Y.R."/>
            <person name="Kang S.G."/>
            <person name="Kim S.J."/>
            <person name="Kim M.R."/>
            <person name="Li N."/>
            <person name="Lee J.H."/>
            <person name="Kwon K.K."/>
        </authorList>
    </citation>
    <scope>NUCLEOTIDE SEQUENCE [LARGE SCALE GENOMIC DNA]</scope>
    <source>
        <strain evidence="5 6">US6-1</strain>
    </source>
</reference>